<organism evidence="3 4">
    <name type="scientific">Paraburkholderia hospita</name>
    <dbReference type="NCBI Taxonomy" id="169430"/>
    <lineage>
        <taxon>Bacteria</taxon>
        <taxon>Pseudomonadati</taxon>
        <taxon>Pseudomonadota</taxon>
        <taxon>Betaproteobacteria</taxon>
        <taxon>Burkholderiales</taxon>
        <taxon>Burkholderiaceae</taxon>
        <taxon>Paraburkholderia</taxon>
    </lineage>
</organism>
<gene>
    <name evidence="3" type="ORF">WQE_35455</name>
</gene>
<accession>A0ABP2PHB6</accession>
<reference evidence="3 4" key="1">
    <citation type="journal article" date="2012" name="J. Bacteriol.">
        <title>Draft Genome Sequence of the Soil Bacterium Burkholderia terrae Strain BS001, Which Interacts with Fungal Surface Structures.</title>
        <authorList>
            <person name="Nazir R."/>
            <person name="Hansen M.A."/>
            <person name="Sorensen S."/>
            <person name="van Elsas J.D."/>
        </authorList>
    </citation>
    <scope>NUCLEOTIDE SEQUENCE [LARGE SCALE GENOMIC DNA]</scope>
    <source>
        <strain evidence="3 4">BS001</strain>
    </source>
</reference>
<protein>
    <recommendedName>
        <fullName evidence="5">DUF4148 domain-containing protein</fullName>
    </recommendedName>
</protein>
<dbReference type="EMBL" id="AKAU01000205">
    <property type="protein sequence ID" value="EIM96181.1"/>
    <property type="molecule type" value="Genomic_DNA"/>
</dbReference>
<feature type="chain" id="PRO_5047160932" description="DUF4148 domain-containing protein" evidence="2">
    <location>
        <begin position="26"/>
        <end position="90"/>
    </location>
</feature>
<evidence type="ECO:0000256" key="2">
    <source>
        <dbReference type="SAM" id="SignalP"/>
    </source>
</evidence>
<name>A0ABP2PHB6_9BURK</name>
<evidence type="ECO:0000256" key="1">
    <source>
        <dbReference type="SAM" id="MobiDB-lite"/>
    </source>
</evidence>
<evidence type="ECO:0008006" key="5">
    <source>
        <dbReference type="Google" id="ProtNLM"/>
    </source>
</evidence>
<comment type="caution">
    <text evidence="3">The sequence shown here is derived from an EMBL/GenBank/DDBJ whole genome shotgun (WGS) entry which is preliminary data.</text>
</comment>
<feature type="region of interest" description="Disordered" evidence="1">
    <location>
        <begin position="28"/>
        <end position="47"/>
    </location>
</feature>
<keyword evidence="4" id="KW-1185">Reference proteome</keyword>
<evidence type="ECO:0000313" key="3">
    <source>
        <dbReference type="EMBL" id="EIM96181.1"/>
    </source>
</evidence>
<feature type="signal peptide" evidence="2">
    <location>
        <begin position="1"/>
        <end position="25"/>
    </location>
</feature>
<dbReference type="InterPro" id="IPR025421">
    <property type="entry name" value="DUF4148"/>
</dbReference>
<proteinExistence type="predicted"/>
<dbReference type="Pfam" id="PF13663">
    <property type="entry name" value="DUF4148"/>
    <property type="match status" value="1"/>
</dbReference>
<dbReference type="Proteomes" id="UP000004980">
    <property type="component" value="Unassembled WGS sequence"/>
</dbReference>
<evidence type="ECO:0000313" key="4">
    <source>
        <dbReference type="Proteomes" id="UP000004980"/>
    </source>
</evidence>
<keyword evidence="2" id="KW-0732">Signal</keyword>
<sequence>MEFLMASRITIFAAAVFFTGAAAHAQSTQSGAASNPGAEPHGTAAVPAAQWTPSYGSAAAGKTRAQVYQDLVARRSGGLDRLNRTLYAHH</sequence>